<dbReference type="SUPFAM" id="SSF46785">
    <property type="entry name" value="Winged helix' DNA-binding domain"/>
    <property type="match status" value="1"/>
</dbReference>
<dbReference type="GO" id="GO:0003700">
    <property type="term" value="F:DNA-binding transcription factor activity"/>
    <property type="evidence" value="ECO:0007669"/>
    <property type="project" value="InterPro"/>
</dbReference>
<dbReference type="Gene3D" id="1.10.10.10">
    <property type="entry name" value="Winged helix-like DNA-binding domain superfamily/Winged helix DNA-binding domain"/>
    <property type="match status" value="1"/>
</dbReference>
<dbReference type="PANTHER" id="PTHR43537:SF5">
    <property type="entry name" value="UXU OPERON TRANSCRIPTIONAL REGULATOR"/>
    <property type="match status" value="1"/>
</dbReference>
<dbReference type="InterPro" id="IPR036721">
    <property type="entry name" value="RCK_C_sf"/>
</dbReference>
<keyword evidence="1" id="KW-0805">Transcription regulation</keyword>
<dbReference type="GeneID" id="83002941"/>
<keyword evidence="3" id="KW-0804">Transcription</keyword>
<evidence type="ECO:0000313" key="6">
    <source>
        <dbReference type="EMBL" id="RHJ87075.1"/>
    </source>
</evidence>
<evidence type="ECO:0000256" key="1">
    <source>
        <dbReference type="ARBA" id="ARBA00023015"/>
    </source>
</evidence>
<feature type="domain" description="HTH gntR-type" evidence="4">
    <location>
        <begin position="6"/>
        <end position="74"/>
    </location>
</feature>
<dbReference type="SMART" id="SM00345">
    <property type="entry name" value="HTH_GNTR"/>
    <property type="match status" value="1"/>
</dbReference>
<dbReference type="PROSITE" id="PS50949">
    <property type="entry name" value="HTH_GNTR"/>
    <property type="match status" value="1"/>
</dbReference>
<dbReference type="Proteomes" id="UP000284841">
    <property type="component" value="Unassembled WGS sequence"/>
</dbReference>
<proteinExistence type="predicted"/>
<comment type="caution">
    <text evidence="6">The sequence shown here is derived from an EMBL/GenBank/DDBJ whole genome shotgun (WGS) entry which is preliminary data.</text>
</comment>
<evidence type="ECO:0000313" key="7">
    <source>
        <dbReference type="Proteomes" id="UP000284841"/>
    </source>
</evidence>
<evidence type="ECO:0000256" key="2">
    <source>
        <dbReference type="ARBA" id="ARBA00023125"/>
    </source>
</evidence>
<dbReference type="GO" id="GO:0006813">
    <property type="term" value="P:potassium ion transport"/>
    <property type="evidence" value="ECO:0007669"/>
    <property type="project" value="InterPro"/>
</dbReference>
<dbReference type="InterPro" id="IPR036388">
    <property type="entry name" value="WH-like_DNA-bd_sf"/>
</dbReference>
<dbReference type="Gene3D" id="3.30.70.1450">
    <property type="entry name" value="Regulator of K+ conductance, C-terminal domain"/>
    <property type="match status" value="1"/>
</dbReference>
<name>A0A415E0C6_9FIRM</name>
<evidence type="ECO:0000259" key="5">
    <source>
        <dbReference type="PROSITE" id="PS51202"/>
    </source>
</evidence>
<dbReference type="Pfam" id="PF02080">
    <property type="entry name" value="TrkA_C"/>
    <property type="match status" value="1"/>
</dbReference>
<feature type="domain" description="RCK C-terminal" evidence="5">
    <location>
        <begin position="122"/>
        <end position="206"/>
    </location>
</feature>
<dbReference type="EMBL" id="QRMS01000003">
    <property type="protein sequence ID" value="RHJ87075.1"/>
    <property type="molecule type" value="Genomic_DNA"/>
</dbReference>
<dbReference type="PROSITE" id="PS51202">
    <property type="entry name" value="RCK_C"/>
    <property type="match status" value="1"/>
</dbReference>
<dbReference type="STRING" id="1776384.GCA_900086585_00530"/>
<keyword evidence="2" id="KW-0238">DNA-binding</keyword>
<dbReference type="OrthoDB" id="226679at2"/>
<dbReference type="Pfam" id="PF00392">
    <property type="entry name" value="GntR"/>
    <property type="match status" value="1"/>
</dbReference>
<gene>
    <name evidence="6" type="ORF">DW099_10230</name>
</gene>
<dbReference type="InterPro" id="IPR036390">
    <property type="entry name" value="WH_DNA-bd_sf"/>
</dbReference>
<accession>A0A415E0C6</accession>
<reference evidence="6 7" key="1">
    <citation type="submission" date="2018-08" db="EMBL/GenBank/DDBJ databases">
        <title>A genome reference for cultivated species of the human gut microbiota.</title>
        <authorList>
            <person name="Zou Y."/>
            <person name="Xue W."/>
            <person name="Luo G."/>
        </authorList>
    </citation>
    <scope>NUCLEOTIDE SEQUENCE [LARGE SCALE GENOMIC DNA]</scope>
    <source>
        <strain evidence="6 7">AM07-24</strain>
    </source>
</reference>
<dbReference type="GO" id="GO:0008324">
    <property type="term" value="F:monoatomic cation transmembrane transporter activity"/>
    <property type="evidence" value="ECO:0007669"/>
    <property type="project" value="InterPro"/>
</dbReference>
<protein>
    <submittedName>
        <fullName evidence="6">GntR family transcriptional regulator</fullName>
    </submittedName>
</protein>
<dbReference type="PANTHER" id="PTHR43537">
    <property type="entry name" value="TRANSCRIPTIONAL REGULATOR, GNTR FAMILY"/>
    <property type="match status" value="1"/>
</dbReference>
<sequence>MSADTFPQYIRIAYFLASRIAEGDFPIGKRLSGRSKLSSEYQVSPETMRRALQILADMKVVEVKGQSGVYVLSTDNARRCAENLEEQLDRREKAAKLRHLLEEHDETGRRILEVCTEVLESETFSTVAEQRLPNYQVRISEDSDKIGRSLASLQFWQATGATIVAIRRGYNTMISPGPHAELYGGDYVIFVGAPDVVDKVKAFLNPEDC</sequence>
<evidence type="ECO:0000256" key="3">
    <source>
        <dbReference type="ARBA" id="ARBA00023163"/>
    </source>
</evidence>
<dbReference type="AlphaFoldDB" id="A0A415E0C6"/>
<organism evidence="6 7">
    <name type="scientific">Emergencia timonensis</name>
    <dbReference type="NCBI Taxonomy" id="1776384"/>
    <lineage>
        <taxon>Bacteria</taxon>
        <taxon>Bacillati</taxon>
        <taxon>Bacillota</taxon>
        <taxon>Clostridia</taxon>
        <taxon>Peptostreptococcales</taxon>
        <taxon>Anaerovoracaceae</taxon>
        <taxon>Emergencia</taxon>
    </lineage>
</organism>
<evidence type="ECO:0000259" key="4">
    <source>
        <dbReference type="PROSITE" id="PS50949"/>
    </source>
</evidence>
<dbReference type="InterPro" id="IPR000524">
    <property type="entry name" value="Tscrpt_reg_HTH_GntR"/>
</dbReference>
<dbReference type="InterPro" id="IPR006037">
    <property type="entry name" value="RCK_C"/>
</dbReference>
<keyword evidence="7" id="KW-1185">Reference proteome</keyword>
<dbReference type="RefSeq" id="WP_067533493.1">
    <property type="nucleotide sequence ID" value="NZ_AP025567.1"/>
</dbReference>
<dbReference type="GO" id="GO:0003677">
    <property type="term" value="F:DNA binding"/>
    <property type="evidence" value="ECO:0007669"/>
    <property type="project" value="UniProtKB-KW"/>
</dbReference>
<dbReference type="SUPFAM" id="SSF116726">
    <property type="entry name" value="TrkA C-terminal domain-like"/>
    <property type="match status" value="1"/>
</dbReference>